<dbReference type="GO" id="GO:0005525">
    <property type="term" value="F:GTP binding"/>
    <property type="evidence" value="ECO:0007669"/>
    <property type="project" value="UniProtKB-UniRule"/>
</dbReference>
<proteinExistence type="inferred from homology"/>
<name>A0A9D1LPD4_9FIRM</name>
<keyword evidence="6" id="KW-0472">Membrane</keyword>
<evidence type="ECO:0000256" key="8">
    <source>
        <dbReference type="RuleBase" id="RU003761"/>
    </source>
</evidence>
<dbReference type="EMBL" id="DVMV01000039">
    <property type="protein sequence ID" value="HIU45588.1"/>
    <property type="molecule type" value="Genomic_DNA"/>
</dbReference>
<dbReference type="InterPro" id="IPR015946">
    <property type="entry name" value="KH_dom-like_a/b"/>
</dbReference>
<sequence length="292" mass="32044">MKSGFVAILGRPNVGKSTLLNALLSKKVSIVSPKAQTTRDSIMGVLNLSDAQIVFVDTPGIFFGKAKLDSTMRKAAFSSSRDVDAILYLLDAGCRSYEEDAKIFSSIHSEAPRILILNKIDLIGPEEANRKKQEIAAAFGDVKLIEASFKTNFGLKDVREAILPLLSDGPAYFPEGTITDKDQSYMAKEAIREKMLRFLRNEVPHQAAVRIDKFARKPGGLVIEATVLVEKESHKAIVIGKGGAMVKKIAMSARQQLQESFHERILSLTIEVEAIPGWRDDPKILASLGYGK</sequence>
<dbReference type="InterPro" id="IPR004044">
    <property type="entry name" value="KH_dom_type_2"/>
</dbReference>
<dbReference type="InterPro" id="IPR006073">
    <property type="entry name" value="GTP-bd"/>
</dbReference>
<dbReference type="Gene3D" id="3.40.50.300">
    <property type="entry name" value="P-loop containing nucleotide triphosphate hydrolases"/>
    <property type="match status" value="1"/>
</dbReference>
<evidence type="ECO:0000256" key="1">
    <source>
        <dbReference type="ARBA" id="ARBA00007921"/>
    </source>
</evidence>
<feature type="region of interest" description="G4" evidence="7">
    <location>
        <begin position="118"/>
        <end position="121"/>
    </location>
</feature>
<dbReference type="AlphaFoldDB" id="A0A9D1LPD4"/>
<feature type="domain" description="Era-type G" evidence="10">
    <location>
        <begin position="2"/>
        <end position="175"/>
    </location>
</feature>
<dbReference type="PROSITE" id="PS50823">
    <property type="entry name" value="KH_TYPE_2"/>
    <property type="match status" value="1"/>
</dbReference>
<dbReference type="Gene3D" id="3.30.300.20">
    <property type="match status" value="1"/>
</dbReference>
<evidence type="ECO:0000256" key="7">
    <source>
        <dbReference type="PROSITE-ProRule" id="PRU01050"/>
    </source>
</evidence>
<keyword evidence="6" id="KW-0699">rRNA-binding</keyword>
<evidence type="ECO:0000256" key="2">
    <source>
        <dbReference type="ARBA" id="ARBA00020484"/>
    </source>
</evidence>
<evidence type="ECO:0000313" key="12">
    <source>
        <dbReference type="Proteomes" id="UP000824070"/>
    </source>
</evidence>
<feature type="region of interest" description="G1" evidence="7">
    <location>
        <begin position="10"/>
        <end position="17"/>
    </location>
</feature>
<reference evidence="11" key="2">
    <citation type="journal article" date="2021" name="PeerJ">
        <title>Extensive microbial diversity within the chicken gut microbiome revealed by metagenomics and culture.</title>
        <authorList>
            <person name="Gilroy R."/>
            <person name="Ravi A."/>
            <person name="Getino M."/>
            <person name="Pursley I."/>
            <person name="Horton D.L."/>
            <person name="Alikhan N.F."/>
            <person name="Baker D."/>
            <person name="Gharbi K."/>
            <person name="Hall N."/>
            <person name="Watson M."/>
            <person name="Adriaenssens E.M."/>
            <person name="Foster-Nyarko E."/>
            <person name="Jarju S."/>
            <person name="Secka A."/>
            <person name="Antonio M."/>
            <person name="Oren A."/>
            <person name="Chaudhuri R.R."/>
            <person name="La Ragione R."/>
            <person name="Hildebrand F."/>
            <person name="Pallen M.J."/>
        </authorList>
    </citation>
    <scope>NUCLEOTIDE SEQUENCE</scope>
    <source>
        <strain evidence="11">ChiGjej1B1-22543</strain>
    </source>
</reference>
<dbReference type="InterPro" id="IPR030388">
    <property type="entry name" value="G_ERA_dom"/>
</dbReference>
<evidence type="ECO:0000259" key="9">
    <source>
        <dbReference type="PROSITE" id="PS50823"/>
    </source>
</evidence>
<dbReference type="PANTHER" id="PTHR42698">
    <property type="entry name" value="GTPASE ERA"/>
    <property type="match status" value="1"/>
</dbReference>
<organism evidence="11 12">
    <name type="scientific">Candidatus Alloenteromonas pullicola</name>
    <dbReference type="NCBI Taxonomy" id="2840784"/>
    <lineage>
        <taxon>Bacteria</taxon>
        <taxon>Bacillati</taxon>
        <taxon>Bacillota</taxon>
        <taxon>Bacillota incertae sedis</taxon>
        <taxon>Candidatus Alloenteromonas</taxon>
    </lineage>
</organism>
<dbReference type="NCBIfam" id="TIGR00231">
    <property type="entry name" value="small_GTP"/>
    <property type="match status" value="1"/>
</dbReference>
<dbReference type="Pfam" id="PF01926">
    <property type="entry name" value="MMR_HSR1"/>
    <property type="match status" value="1"/>
</dbReference>
<dbReference type="SUPFAM" id="SSF52540">
    <property type="entry name" value="P-loop containing nucleoside triphosphate hydrolases"/>
    <property type="match status" value="1"/>
</dbReference>
<feature type="binding site" evidence="6">
    <location>
        <begin position="118"/>
        <end position="121"/>
    </location>
    <ligand>
        <name>GTP</name>
        <dbReference type="ChEBI" id="CHEBI:37565"/>
    </ligand>
</feature>
<dbReference type="GO" id="GO:0005829">
    <property type="term" value="C:cytosol"/>
    <property type="evidence" value="ECO:0007669"/>
    <property type="project" value="TreeGrafter"/>
</dbReference>
<dbReference type="GO" id="GO:0003924">
    <property type="term" value="F:GTPase activity"/>
    <property type="evidence" value="ECO:0007669"/>
    <property type="project" value="UniProtKB-UniRule"/>
</dbReference>
<evidence type="ECO:0000256" key="5">
    <source>
        <dbReference type="ARBA" id="ARBA00023134"/>
    </source>
</evidence>
<dbReference type="NCBIfam" id="TIGR00436">
    <property type="entry name" value="era"/>
    <property type="match status" value="1"/>
</dbReference>
<gene>
    <name evidence="6 11" type="primary">era</name>
    <name evidence="11" type="ORF">IAC52_04755</name>
</gene>
<dbReference type="PANTHER" id="PTHR42698:SF1">
    <property type="entry name" value="GTPASE ERA, MITOCHONDRIAL"/>
    <property type="match status" value="1"/>
</dbReference>
<evidence type="ECO:0000259" key="10">
    <source>
        <dbReference type="PROSITE" id="PS51713"/>
    </source>
</evidence>
<dbReference type="HAMAP" id="MF_00367">
    <property type="entry name" value="GTPase_Era"/>
    <property type="match status" value="1"/>
</dbReference>
<keyword evidence="5 6" id="KW-0342">GTP-binding</keyword>
<dbReference type="GO" id="GO:0005886">
    <property type="term" value="C:plasma membrane"/>
    <property type="evidence" value="ECO:0007669"/>
    <property type="project" value="UniProtKB-SubCell"/>
</dbReference>
<evidence type="ECO:0000256" key="6">
    <source>
        <dbReference type="HAMAP-Rule" id="MF_00367"/>
    </source>
</evidence>
<feature type="region of interest" description="G3" evidence="7">
    <location>
        <begin position="57"/>
        <end position="60"/>
    </location>
</feature>
<comment type="similarity">
    <text evidence="1 6 7 8">Belongs to the TRAFAC class TrmE-Era-EngA-EngB-Septin-like GTPase superfamily. Era GTPase family.</text>
</comment>
<keyword evidence="6" id="KW-0963">Cytoplasm</keyword>
<keyword evidence="3 6" id="KW-0547">Nucleotide-binding</keyword>
<accession>A0A9D1LPD4</accession>
<dbReference type="CDD" id="cd22534">
    <property type="entry name" value="KH-II_Era"/>
    <property type="match status" value="1"/>
</dbReference>
<evidence type="ECO:0000256" key="3">
    <source>
        <dbReference type="ARBA" id="ARBA00022741"/>
    </source>
</evidence>
<dbReference type="InterPro" id="IPR027417">
    <property type="entry name" value="P-loop_NTPase"/>
</dbReference>
<comment type="subcellular location">
    <subcellularLocation>
        <location evidence="6">Cytoplasm</location>
    </subcellularLocation>
    <subcellularLocation>
        <location evidence="6">Cell membrane</location>
        <topology evidence="6">Peripheral membrane protein</topology>
    </subcellularLocation>
</comment>
<dbReference type="Pfam" id="PF07650">
    <property type="entry name" value="KH_2"/>
    <property type="match status" value="1"/>
</dbReference>
<dbReference type="InterPro" id="IPR009019">
    <property type="entry name" value="KH_sf_prok-type"/>
</dbReference>
<evidence type="ECO:0000256" key="4">
    <source>
        <dbReference type="ARBA" id="ARBA00022884"/>
    </source>
</evidence>
<dbReference type="NCBIfam" id="NF000908">
    <property type="entry name" value="PRK00089.1"/>
    <property type="match status" value="1"/>
</dbReference>
<comment type="subunit">
    <text evidence="6">Monomer.</text>
</comment>
<dbReference type="InterPro" id="IPR005225">
    <property type="entry name" value="Small_GTP-bd"/>
</dbReference>
<feature type="domain" description="KH type-2" evidence="9">
    <location>
        <begin position="191"/>
        <end position="276"/>
    </location>
</feature>
<protein>
    <recommendedName>
        <fullName evidence="2 6">GTPase Era</fullName>
    </recommendedName>
</protein>
<evidence type="ECO:0000313" key="11">
    <source>
        <dbReference type="EMBL" id="HIU45588.1"/>
    </source>
</evidence>
<dbReference type="GO" id="GO:0070181">
    <property type="term" value="F:small ribosomal subunit rRNA binding"/>
    <property type="evidence" value="ECO:0007669"/>
    <property type="project" value="UniProtKB-UniRule"/>
</dbReference>
<dbReference type="GO" id="GO:0000028">
    <property type="term" value="P:ribosomal small subunit assembly"/>
    <property type="evidence" value="ECO:0007669"/>
    <property type="project" value="TreeGrafter"/>
</dbReference>
<keyword evidence="6" id="KW-1003">Cell membrane</keyword>
<feature type="region of interest" description="G5" evidence="7">
    <location>
        <begin position="147"/>
        <end position="149"/>
    </location>
</feature>
<dbReference type="SUPFAM" id="SSF54814">
    <property type="entry name" value="Prokaryotic type KH domain (KH-domain type II)"/>
    <property type="match status" value="1"/>
</dbReference>
<comment type="function">
    <text evidence="6">An essential GTPase that binds both GDP and GTP, with rapid nucleotide exchange. Plays a role in 16S rRNA processing and 30S ribosomal subunit biogenesis and possibly also in cell cycle regulation and energy metabolism.</text>
</comment>
<dbReference type="InterPro" id="IPR005662">
    <property type="entry name" value="GTPase_Era-like"/>
</dbReference>
<keyword evidence="4 6" id="KW-0694">RNA-binding</keyword>
<reference evidence="11" key="1">
    <citation type="submission" date="2020-10" db="EMBL/GenBank/DDBJ databases">
        <authorList>
            <person name="Gilroy R."/>
        </authorList>
    </citation>
    <scope>NUCLEOTIDE SEQUENCE</scope>
    <source>
        <strain evidence="11">ChiGjej1B1-22543</strain>
    </source>
</reference>
<dbReference type="CDD" id="cd04163">
    <property type="entry name" value="Era"/>
    <property type="match status" value="1"/>
</dbReference>
<feature type="binding site" evidence="6">
    <location>
        <begin position="57"/>
        <end position="61"/>
    </location>
    <ligand>
        <name>GTP</name>
        <dbReference type="ChEBI" id="CHEBI:37565"/>
    </ligand>
</feature>
<feature type="binding site" evidence="6">
    <location>
        <begin position="10"/>
        <end position="17"/>
    </location>
    <ligand>
        <name>GTP</name>
        <dbReference type="ChEBI" id="CHEBI:37565"/>
    </ligand>
</feature>
<dbReference type="PRINTS" id="PR00326">
    <property type="entry name" value="GTP1OBG"/>
</dbReference>
<dbReference type="PROSITE" id="PS51713">
    <property type="entry name" value="G_ERA"/>
    <property type="match status" value="1"/>
</dbReference>
<dbReference type="Proteomes" id="UP000824070">
    <property type="component" value="Unassembled WGS sequence"/>
</dbReference>
<feature type="region of interest" description="G2" evidence="7">
    <location>
        <begin position="36"/>
        <end position="40"/>
    </location>
</feature>
<dbReference type="GO" id="GO:0043024">
    <property type="term" value="F:ribosomal small subunit binding"/>
    <property type="evidence" value="ECO:0007669"/>
    <property type="project" value="TreeGrafter"/>
</dbReference>
<keyword evidence="6" id="KW-0690">Ribosome biogenesis</keyword>
<comment type="caution">
    <text evidence="11">The sequence shown here is derived from an EMBL/GenBank/DDBJ whole genome shotgun (WGS) entry which is preliminary data.</text>
</comment>